<feature type="signal peptide" evidence="2">
    <location>
        <begin position="1"/>
        <end position="21"/>
    </location>
</feature>
<evidence type="ECO:0000313" key="3">
    <source>
        <dbReference type="EMBL" id="AXI10352.1"/>
    </source>
</evidence>
<keyword evidence="2" id="KW-0732">Signal</keyword>
<name>A0A345PK22_9BACI</name>
<dbReference type="RefSeq" id="WP_114917638.1">
    <property type="nucleotide sequence ID" value="NZ_CP024848.1"/>
</dbReference>
<feature type="chain" id="PRO_5038873263" description="Lipoprotein" evidence="2">
    <location>
        <begin position="22"/>
        <end position="355"/>
    </location>
</feature>
<evidence type="ECO:0000313" key="4">
    <source>
        <dbReference type="Proteomes" id="UP000253908"/>
    </source>
</evidence>
<feature type="compositionally biased region" description="Basic and acidic residues" evidence="1">
    <location>
        <begin position="29"/>
        <end position="42"/>
    </location>
</feature>
<accession>A0A345PK22</accession>
<evidence type="ECO:0000256" key="2">
    <source>
        <dbReference type="SAM" id="SignalP"/>
    </source>
</evidence>
<dbReference type="PROSITE" id="PS51257">
    <property type="entry name" value="PROKAR_LIPOPROTEIN"/>
    <property type="match status" value="1"/>
</dbReference>
<proteinExistence type="predicted"/>
<dbReference type="Proteomes" id="UP000253908">
    <property type="component" value="Chromosome"/>
</dbReference>
<evidence type="ECO:0000256" key="1">
    <source>
        <dbReference type="SAM" id="MobiDB-lite"/>
    </source>
</evidence>
<keyword evidence="4" id="KW-1185">Reference proteome</keyword>
<organism evidence="3 4">
    <name type="scientific">Oceanobacillus zhaokaii</name>
    <dbReference type="NCBI Taxonomy" id="2052660"/>
    <lineage>
        <taxon>Bacteria</taxon>
        <taxon>Bacillati</taxon>
        <taxon>Bacillota</taxon>
        <taxon>Bacilli</taxon>
        <taxon>Bacillales</taxon>
        <taxon>Bacillaceae</taxon>
        <taxon>Oceanobacillus</taxon>
    </lineage>
</organism>
<dbReference type="EMBL" id="CP024848">
    <property type="protein sequence ID" value="AXI10352.1"/>
    <property type="molecule type" value="Genomic_DNA"/>
</dbReference>
<protein>
    <recommendedName>
        <fullName evidence="5">Lipoprotein</fullName>
    </recommendedName>
</protein>
<sequence>MVRCKNLMILFIALLMILFIAACSNNEKVTDSDNDKQGKTEEQNNGNVQAEENVEDNKADETNDVAETSDSNEEISFEVNNAPEDQGDLEVRLEGEFEIVNKVVSVKGTTNLLSESELILSINTEDGVLIGGTERAKVNANGEFELESSLPDDLEGLVHLELKFEPTNQNEEIKNHYLEKLSGSFVRNYTESDETYQKASFQHSVTIDDGQQTFVITEPNWKTPADYGEPIVWIETKLEKQGDYVVVKINSNIVEDTFIRARADIPNYITSGFQGSSYTNPDGSTIIYVDDPKDSRIKNLTDYEIVITMDPSDNNNGPHVTEAYGENGQNLAGEFANVEGETKVIEQRITVTGGE</sequence>
<dbReference type="OrthoDB" id="193257at2"/>
<feature type="region of interest" description="Disordered" evidence="1">
    <location>
        <begin position="29"/>
        <end position="73"/>
    </location>
</feature>
<evidence type="ECO:0008006" key="5">
    <source>
        <dbReference type="Google" id="ProtNLM"/>
    </source>
</evidence>
<gene>
    <name evidence="3" type="ORF">CUC15_16040</name>
</gene>
<dbReference type="AlphaFoldDB" id="A0A345PK22"/>
<reference evidence="4" key="1">
    <citation type="submission" date="2017-11" db="EMBL/GenBank/DDBJ databases">
        <authorList>
            <person name="Zhu W."/>
        </authorList>
    </citation>
    <scope>NUCLEOTIDE SEQUENCE [LARGE SCALE GENOMIC DNA]</scope>
    <source>
        <strain evidence="4">160</strain>
    </source>
</reference>
<dbReference type="KEGG" id="ocn:CUC15_16040"/>